<dbReference type="InterPro" id="IPR020036">
    <property type="entry name" value="PseH"/>
</dbReference>
<dbReference type="NCBIfam" id="TIGR03585">
    <property type="entry name" value="PseH"/>
    <property type="match status" value="1"/>
</dbReference>
<dbReference type="Proteomes" id="UP000682951">
    <property type="component" value="Unassembled WGS sequence"/>
</dbReference>
<accession>A0ABS5HG96</accession>
<name>A0ABS5HG96_9BACT</name>
<dbReference type="PANTHER" id="PTHR43415:SF3">
    <property type="entry name" value="GNAT-FAMILY ACETYLTRANSFERASE"/>
    <property type="match status" value="1"/>
</dbReference>
<keyword evidence="3" id="KW-1185">Reference proteome</keyword>
<dbReference type="InterPro" id="IPR016181">
    <property type="entry name" value="Acyl_CoA_acyltransferase"/>
</dbReference>
<evidence type="ECO:0000313" key="3">
    <source>
        <dbReference type="Proteomes" id="UP000682951"/>
    </source>
</evidence>
<dbReference type="EC" id="2.3.1.202" evidence="2"/>
<comment type="caution">
    <text evidence="2">The sequence shown here is derived from an EMBL/GenBank/DDBJ whole genome shotgun (WGS) entry which is preliminary data.</text>
</comment>
<feature type="domain" description="N-acetyltransferase" evidence="1">
    <location>
        <begin position="5"/>
        <end position="150"/>
    </location>
</feature>
<dbReference type="SUPFAM" id="SSF55729">
    <property type="entry name" value="Acyl-CoA N-acyltransferases (Nat)"/>
    <property type="match status" value="1"/>
</dbReference>
<organism evidence="2 3">
    <name type="scientific">Campylobacter anatolicus</name>
    <dbReference type="NCBI Taxonomy" id="2829105"/>
    <lineage>
        <taxon>Bacteria</taxon>
        <taxon>Pseudomonadati</taxon>
        <taxon>Campylobacterota</taxon>
        <taxon>Epsilonproteobacteria</taxon>
        <taxon>Campylobacterales</taxon>
        <taxon>Campylobacteraceae</taxon>
        <taxon>Campylobacter</taxon>
    </lineage>
</organism>
<dbReference type="PROSITE" id="PS51186">
    <property type="entry name" value="GNAT"/>
    <property type="match status" value="1"/>
</dbReference>
<dbReference type="Pfam" id="PF13302">
    <property type="entry name" value="Acetyltransf_3"/>
    <property type="match status" value="1"/>
</dbReference>
<reference evidence="2 3" key="1">
    <citation type="submission" date="2021-04" db="EMBL/GenBank/DDBJ databases">
        <title>Molecular and phenotypic characterization and identification of bacterial isolates recovered from the Anatolian ground squirrels (Spermophilus xanthoprymnus) and which have the potential to form a new species in the Campylobacter genus.</title>
        <authorList>
            <person name="Aydin F."/>
            <person name="Abay S."/>
            <person name="Kayman T."/>
            <person name="Karakaya E."/>
            <person name="Mustak H.K."/>
            <person name="Mustak I.B."/>
            <person name="Bilgin N."/>
            <person name="Duzler A."/>
            <person name="Sahin O."/>
            <person name="Guran O."/>
            <person name="Saticioglu I.B."/>
        </authorList>
    </citation>
    <scope>NUCLEOTIDE SEQUENCE [LARGE SCALE GENOMIC DNA]</scope>
    <source>
        <strain evidence="3">faydin-G24</strain>
    </source>
</reference>
<dbReference type="Gene3D" id="3.40.630.30">
    <property type="match status" value="1"/>
</dbReference>
<protein>
    <submittedName>
        <fullName evidence="2">UDP-4-amino-4, 6-dideoxy-N-acetyl-beta-L-altrosamine N-acetyltransferase</fullName>
        <ecNumber evidence="2">2.3.1.202</ecNumber>
    </submittedName>
</protein>
<dbReference type="PANTHER" id="PTHR43415">
    <property type="entry name" value="SPERMIDINE N(1)-ACETYLTRANSFERASE"/>
    <property type="match status" value="1"/>
</dbReference>
<gene>
    <name evidence="2" type="primary">pseH</name>
    <name evidence="2" type="ORF">KDD93_01775</name>
</gene>
<dbReference type="RefSeq" id="WP_212141493.1">
    <property type="nucleotide sequence ID" value="NZ_JAGSSW010000001.1"/>
</dbReference>
<evidence type="ECO:0000313" key="2">
    <source>
        <dbReference type="EMBL" id="MBR8463299.1"/>
    </source>
</evidence>
<dbReference type="GO" id="GO:0016746">
    <property type="term" value="F:acyltransferase activity"/>
    <property type="evidence" value="ECO:0007669"/>
    <property type="project" value="UniProtKB-KW"/>
</dbReference>
<evidence type="ECO:0000259" key="1">
    <source>
        <dbReference type="PROSITE" id="PS51186"/>
    </source>
</evidence>
<dbReference type="EMBL" id="JAGSSW010000001">
    <property type="protein sequence ID" value="MBR8463299.1"/>
    <property type="molecule type" value="Genomic_DNA"/>
</dbReference>
<keyword evidence="2" id="KW-0012">Acyltransferase</keyword>
<dbReference type="InterPro" id="IPR000182">
    <property type="entry name" value="GNAT_dom"/>
</dbReference>
<keyword evidence="2" id="KW-0808">Transferase</keyword>
<proteinExistence type="predicted"/>
<sequence length="209" mass="24808">MCELINFTHLNDCEAMMVWQWRNDERVAKYMKTKFISFKNHLNFIKNLKNDTSKRYFLLKSGGIYIGVVDFIGIRNDICEFGIYANPNIFSVGKILMHTVLAYAFKILNVKIIKAYAYNENQKAIALYKLFKFEITEYDSEITRLELRREAVQILMKNYKFLNNDENKQILEIRNLEYIRKMSLNDKVIDFNNHIKWIKDGMGGQITLT</sequence>